<comment type="similarity">
    <text evidence="4">Belongs to the TPP enzyme family.</text>
</comment>
<name>A0AAP0KI27_9MAGN</name>
<keyword evidence="9" id="KW-0460">Magnesium</keyword>
<comment type="cofactor">
    <cofactor evidence="3">
        <name>thiamine diphosphate</name>
        <dbReference type="ChEBI" id="CHEBI:58937"/>
    </cofactor>
</comment>
<evidence type="ECO:0000256" key="4">
    <source>
        <dbReference type="ARBA" id="ARBA00007812"/>
    </source>
</evidence>
<dbReference type="GO" id="GO:0046872">
    <property type="term" value="F:metal ion binding"/>
    <property type="evidence" value="ECO:0007669"/>
    <property type="project" value="UniProtKB-KW"/>
</dbReference>
<accession>A0AAP0KI27</accession>
<evidence type="ECO:0000313" key="13">
    <source>
        <dbReference type="Proteomes" id="UP001417504"/>
    </source>
</evidence>
<dbReference type="Gene3D" id="3.40.50.970">
    <property type="match status" value="1"/>
</dbReference>
<dbReference type="InterPro" id="IPR012110">
    <property type="entry name" value="PDC/IPDC-like"/>
</dbReference>
<dbReference type="SUPFAM" id="SSF52518">
    <property type="entry name" value="Thiamin diphosphate-binding fold (THDP-binding)"/>
    <property type="match status" value="1"/>
</dbReference>
<keyword evidence="7" id="KW-0479">Metal-binding</keyword>
<dbReference type="EC" id="4.1.1.1" evidence="6"/>
<dbReference type="AlphaFoldDB" id="A0AAP0KI27"/>
<evidence type="ECO:0000256" key="11">
    <source>
        <dbReference type="ARBA" id="ARBA00023239"/>
    </source>
</evidence>
<evidence type="ECO:0000313" key="12">
    <source>
        <dbReference type="EMBL" id="KAK9152967.1"/>
    </source>
</evidence>
<comment type="caution">
    <text evidence="12">The sequence shown here is derived from an EMBL/GenBank/DDBJ whole genome shotgun (WGS) entry which is preliminary data.</text>
</comment>
<evidence type="ECO:0000256" key="7">
    <source>
        <dbReference type="ARBA" id="ARBA00022723"/>
    </source>
</evidence>
<dbReference type="GO" id="GO:0005829">
    <property type="term" value="C:cytosol"/>
    <property type="evidence" value="ECO:0007669"/>
    <property type="project" value="TreeGrafter"/>
</dbReference>
<dbReference type="GO" id="GO:0000949">
    <property type="term" value="P:aromatic amino acid family catabolic process to alcohol via Ehrlich pathway"/>
    <property type="evidence" value="ECO:0007669"/>
    <property type="project" value="TreeGrafter"/>
</dbReference>
<comment type="cofactor">
    <cofactor evidence="2">
        <name>a metal cation</name>
        <dbReference type="ChEBI" id="CHEBI:25213"/>
    </cofactor>
</comment>
<reference evidence="12 13" key="1">
    <citation type="submission" date="2024-01" db="EMBL/GenBank/DDBJ databases">
        <title>Genome assemblies of Stephania.</title>
        <authorList>
            <person name="Yang L."/>
        </authorList>
    </citation>
    <scope>NUCLEOTIDE SEQUENCE [LARGE SCALE GENOMIC DNA]</scope>
    <source>
        <strain evidence="12">QJT</strain>
        <tissue evidence="12">Leaf</tissue>
    </source>
</reference>
<comment type="subunit">
    <text evidence="5">Homotetramer.</text>
</comment>
<evidence type="ECO:0000256" key="5">
    <source>
        <dbReference type="ARBA" id="ARBA00011881"/>
    </source>
</evidence>
<evidence type="ECO:0000256" key="8">
    <source>
        <dbReference type="ARBA" id="ARBA00022793"/>
    </source>
</evidence>
<proteinExistence type="inferred from homology"/>
<evidence type="ECO:0000256" key="6">
    <source>
        <dbReference type="ARBA" id="ARBA00013202"/>
    </source>
</evidence>
<protein>
    <recommendedName>
        <fullName evidence="6">pyruvate decarboxylase</fullName>
        <ecNumber evidence="6">4.1.1.1</ecNumber>
    </recommendedName>
</protein>
<organism evidence="12 13">
    <name type="scientific">Stephania japonica</name>
    <dbReference type="NCBI Taxonomy" id="461633"/>
    <lineage>
        <taxon>Eukaryota</taxon>
        <taxon>Viridiplantae</taxon>
        <taxon>Streptophyta</taxon>
        <taxon>Embryophyta</taxon>
        <taxon>Tracheophyta</taxon>
        <taxon>Spermatophyta</taxon>
        <taxon>Magnoliopsida</taxon>
        <taxon>Ranunculales</taxon>
        <taxon>Menispermaceae</taxon>
        <taxon>Menispermoideae</taxon>
        <taxon>Cissampelideae</taxon>
        <taxon>Stephania</taxon>
    </lineage>
</organism>
<dbReference type="GO" id="GO:0004737">
    <property type="term" value="F:pyruvate decarboxylase activity"/>
    <property type="evidence" value="ECO:0007669"/>
    <property type="project" value="UniProtKB-EC"/>
</dbReference>
<dbReference type="PANTHER" id="PTHR43452:SF1">
    <property type="entry name" value="PYRUVATE DECARBOXYLASE C186.09-RELATED"/>
    <property type="match status" value="1"/>
</dbReference>
<evidence type="ECO:0000256" key="9">
    <source>
        <dbReference type="ARBA" id="ARBA00022842"/>
    </source>
</evidence>
<evidence type="ECO:0000256" key="2">
    <source>
        <dbReference type="ARBA" id="ARBA00001920"/>
    </source>
</evidence>
<keyword evidence="10" id="KW-0786">Thiamine pyrophosphate</keyword>
<evidence type="ECO:0000256" key="1">
    <source>
        <dbReference type="ARBA" id="ARBA00001041"/>
    </source>
</evidence>
<evidence type="ECO:0000256" key="10">
    <source>
        <dbReference type="ARBA" id="ARBA00023052"/>
    </source>
</evidence>
<dbReference type="PANTHER" id="PTHR43452">
    <property type="entry name" value="PYRUVATE DECARBOXYLASE"/>
    <property type="match status" value="1"/>
</dbReference>
<comment type="catalytic activity">
    <reaction evidence="1">
        <text>a 2-oxocarboxylate + H(+) = an aldehyde + CO2</text>
        <dbReference type="Rhea" id="RHEA:11628"/>
        <dbReference type="ChEBI" id="CHEBI:15378"/>
        <dbReference type="ChEBI" id="CHEBI:16526"/>
        <dbReference type="ChEBI" id="CHEBI:17478"/>
        <dbReference type="ChEBI" id="CHEBI:35179"/>
        <dbReference type="EC" id="4.1.1.1"/>
    </reaction>
</comment>
<dbReference type="InterPro" id="IPR029061">
    <property type="entry name" value="THDP-binding"/>
</dbReference>
<keyword evidence="8" id="KW-0210">Decarboxylase</keyword>
<keyword evidence="11" id="KW-0456">Lyase</keyword>
<dbReference type="Proteomes" id="UP001417504">
    <property type="component" value="Unassembled WGS sequence"/>
</dbReference>
<sequence>MEGTQQKAKIHDGPYNIIKNWDYTKLVDAIHNGEGKCWTAEVGREDELIKAIAAATGAHKNCLCFIEVILPKDDSSREAVELGACFSAANAVRSRSQ</sequence>
<gene>
    <name evidence="12" type="ORF">Sjap_000447</name>
</gene>
<keyword evidence="13" id="KW-1185">Reference proteome</keyword>
<dbReference type="EMBL" id="JBBNAE010000001">
    <property type="protein sequence ID" value="KAK9152967.1"/>
    <property type="molecule type" value="Genomic_DNA"/>
</dbReference>
<evidence type="ECO:0000256" key="3">
    <source>
        <dbReference type="ARBA" id="ARBA00001964"/>
    </source>
</evidence>